<feature type="transmembrane region" description="Helical" evidence="8">
    <location>
        <begin position="87"/>
        <end position="109"/>
    </location>
</feature>
<keyword evidence="3" id="KW-1003">Cell membrane</keyword>
<dbReference type="OrthoDB" id="6075923at2759"/>
<evidence type="ECO:0000313" key="11">
    <source>
        <dbReference type="EMBL" id="KAJ8031961.1"/>
    </source>
</evidence>
<evidence type="ECO:0000259" key="10">
    <source>
        <dbReference type="Pfam" id="PF07662"/>
    </source>
</evidence>
<keyword evidence="5 8" id="KW-1133">Transmembrane helix</keyword>
<keyword evidence="4 8" id="KW-0812">Transmembrane</keyword>
<evidence type="ECO:0000313" key="12">
    <source>
        <dbReference type="Proteomes" id="UP001152320"/>
    </source>
</evidence>
<dbReference type="InterPro" id="IPR011657">
    <property type="entry name" value="CNT_C_dom"/>
</dbReference>
<dbReference type="InterPro" id="IPR002668">
    <property type="entry name" value="CNT_N_dom"/>
</dbReference>
<dbReference type="InterPro" id="IPR008276">
    <property type="entry name" value="C_nuclsd_transpt"/>
</dbReference>
<dbReference type="Pfam" id="PF07662">
    <property type="entry name" value="Nucleos_tra2_C"/>
    <property type="match status" value="2"/>
</dbReference>
<protein>
    <submittedName>
        <fullName evidence="11">Sodium/nucleoside cotransporter 2</fullName>
    </submittedName>
</protein>
<comment type="caution">
    <text evidence="11">The sequence shown here is derived from an EMBL/GenBank/DDBJ whole genome shotgun (WGS) entry which is preliminary data.</text>
</comment>
<dbReference type="GO" id="GO:0005886">
    <property type="term" value="C:plasma membrane"/>
    <property type="evidence" value="ECO:0007669"/>
    <property type="project" value="UniProtKB-SubCell"/>
</dbReference>
<name>A0A9Q1BSF0_HOLLE</name>
<feature type="domain" description="Concentrative nucleoside transporter N-terminal" evidence="9">
    <location>
        <begin position="192"/>
        <end position="264"/>
    </location>
</feature>
<evidence type="ECO:0000256" key="2">
    <source>
        <dbReference type="ARBA" id="ARBA00009033"/>
    </source>
</evidence>
<feature type="transmembrane region" description="Helical" evidence="8">
    <location>
        <begin position="115"/>
        <end position="134"/>
    </location>
</feature>
<proteinExistence type="inferred from homology"/>
<gene>
    <name evidence="11" type="ORF">HOLleu_25340</name>
</gene>
<feature type="region of interest" description="Disordered" evidence="7">
    <location>
        <begin position="24"/>
        <end position="60"/>
    </location>
</feature>
<evidence type="ECO:0000256" key="4">
    <source>
        <dbReference type="ARBA" id="ARBA00022692"/>
    </source>
</evidence>
<feature type="transmembrane region" description="Helical" evidence="8">
    <location>
        <begin position="462"/>
        <end position="482"/>
    </location>
</feature>
<evidence type="ECO:0000256" key="8">
    <source>
        <dbReference type="SAM" id="Phobius"/>
    </source>
</evidence>
<evidence type="ECO:0000256" key="5">
    <source>
        <dbReference type="ARBA" id="ARBA00022989"/>
    </source>
</evidence>
<organism evidence="11 12">
    <name type="scientific">Holothuria leucospilota</name>
    <name type="common">Black long sea cucumber</name>
    <name type="synonym">Mertensiothuria leucospilota</name>
    <dbReference type="NCBI Taxonomy" id="206669"/>
    <lineage>
        <taxon>Eukaryota</taxon>
        <taxon>Metazoa</taxon>
        <taxon>Echinodermata</taxon>
        <taxon>Eleutherozoa</taxon>
        <taxon>Echinozoa</taxon>
        <taxon>Holothuroidea</taxon>
        <taxon>Aspidochirotacea</taxon>
        <taxon>Aspidochirotida</taxon>
        <taxon>Holothuriidae</taxon>
        <taxon>Holothuria</taxon>
    </lineage>
</organism>
<evidence type="ECO:0000259" key="9">
    <source>
        <dbReference type="Pfam" id="PF01773"/>
    </source>
</evidence>
<evidence type="ECO:0000256" key="6">
    <source>
        <dbReference type="ARBA" id="ARBA00023136"/>
    </source>
</evidence>
<feature type="transmembrane region" description="Helical" evidence="8">
    <location>
        <begin position="187"/>
        <end position="204"/>
    </location>
</feature>
<comment type="similarity">
    <text evidence="2">Belongs to the concentrative nucleoside transporter (CNT) (TC 2.A.41) family.</text>
</comment>
<dbReference type="Proteomes" id="UP001152320">
    <property type="component" value="Chromosome 12"/>
</dbReference>
<feature type="domain" description="Concentrative nucleoside transporter C-terminal" evidence="10">
    <location>
        <begin position="418"/>
        <end position="478"/>
    </location>
</feature>
<evidence type="ECO:0000256" key="3">
    <source>
        <dbReference type="ARBA" id="ARBA00022475"/>
    </source>
</evidence>
<feature type="transmembrane region" description="Helical" evidence="8">
    <location>
        <begin position="294"/>
        <end position="316"/>
    </location>
</feature>
<reference evidence="11" key="1">
    <citation type="submission" date="2021-10" db="EMBL/GenBank/DDBJ databases">
        <title>Tropical sea cucumber genome reveals ecological adaptation and Cuvierian tubules defense mechanism.</title>
        <authorList>
            <person name="Chen T."/>
        </authorList>
    </citation>
    <scope>NUCLEOTIDE SEQUENCE</scope>
    <source>
        <strain evidence="11">Nanhai2018</strain>
        <tissue evidence="11">Muscle</tissue>
    </source>
</reference>
<evidence type="ECO:0000256" key="1">
    <source>
        <dbReference type="ARBA" id="ARBA00004651"/>
    </source>
</evidence>
<evidence type="ECO:0000256" key="7">
    <source>
        <dbReference type="SAM" id="MobiDB-lite"/>
    </source>
</evidence>
<feature type="transmembrane region" description="Helical" evidence="8">
    <location>
        <begin position="388"/>
        <end position="411"/>
    </location>
</feature>
<sequence>MENDGSQFKEHDNQAISLSSLYIQSDDNAPDTPIDDGHFSDKRNAPVDTRSAYSDEDGSSHLPEKTWMFLDKYRKRMKRFAAKNREAIVNSIWAVMLLGYIGCLSYACYLSLNGAAIMLSITGIVLFCYIYAFVRDHFGDVIREKCCSPATDLLSALWNVGKKAIVIIVLFGIAIGLYFLCRNNLKQLVSAVGLVIFVFLTFITSKYPKQVKWRPVIWGLALQIIFAFIILQTDAGFKVFDFLGDVVHTFLNYSDEGSKFVFGDPMYLDHRFAFQTVAPLLIKPMVKDMTISELHAVMTGGFATIAGTVLGAYISFGISASHLLSASVMSAPAALAIAKLSYPETEESKFKNSERLELPKGEQRNVIEAASHGAATAIPLVLNIAANLMAFIAVLALLNGILGYLGALVGVEQLSFEIRSEILATYALCGFGNLSSIGIQLGGLTPLAPERAADLANVAVRALIAGTTACFMTACVAGVLLADSNNSEGSLNFRSTTFPTVMN</sequence>
<feature type="transmembrane region" description="Helical" evidence="8">
    <location>
        <begin position="423"/>
        <end position="442"/>
    </location>
</feature>
<dbReference type="Pfam" id="PF01773">
    <property type="entry name" value="Nucleos_tra2_N"/>
    <property type="match status" value="1"/>
</dbReference>
<keyword evidence="12" id="KW-1185">Reference proteome</keyword>
<dbReference type="PANTHER" id="PTHR10590">
    <property type="entry name" value="SODIUM/NUCLEOSIDE COTRANSPORTER"/>
    <property type="match status" value="1"/>
</dbReference>
<dbReference type="AlphaFoldDB" id="A0A9Q1BSF0"/>
<feature type="domain" description="Concentrative nucleoside transporter C-terminal" evidence="10">
    <location>
        <begin position="322"/>
        <end position="417"/>
    </location>
</feature>
<keyword evidence="6 8" id="KW-0472">Membrane</keyword>
<dbReference type="GO" id="GO:0005415">
    <property type="term" value="F:nucleoside:sodium symporter activity"/>
    <property type="evidence" value="ECO:0007669"/>
    <property type="project" value="TreeGrafter"/>
</dbReference>
<feature type="transmembrane region" description="Helical" evidence="8">
    <location>
        <begin position="164"/>
        <end position="181"/>
    </location>
</feature>
<accession>A0A9Q1BSF0</accession>
<dbReference type="PANTHER" id="PTHR10590:SF4">
    <property type="entry name" value="SOLUTE CARRIER FAMILY 28 MEMBER 3"/>
    <property type="match status" value="1"/>
</dbReference>
<comment type="subcellular location">
    <subcellularLocation>
        <location evidence="1">Cell membrane</location>
        <topology evidence="1">Multi-pass membrane protein</topology>
    </subcellularLocation>
</comment>
<feature type="compositionally biased region" description="Basic and acidic residues" evidence="7">
    <location>
        <begin position="35"/>
        <end position="45"/>
    </location>
</feature>
<feature type="transmembrane region" description="Helical" evidence="8">
    <location>
        <begin position="216"/>
        <end position="233"/>
    </location>
</feature>
<dbReference type="EMBL" id="JAIZAY010000012">
    <property type="protein sequence ID" value="KAJ8031961.1"/>
    <property type="molecule type" value="Genomic_DNA"/>
</dbReference>